<dbReference type="Proteomes" id="UP001163726">
    <property type="component" value="Chromosome"/>
</dbReference>
<keyword evidence="3" id="KW-0328">Glycosyltransferase</keyword>
<dbReference type="SUPFAM" id="SSF53756">
    <property type="entry name" value="UDP-Glycosyltransferase/glycogen phosphorylase"/>
    <property type="match status" value="1"/>
</dbReference>
<dbReference type="EC" id="2.4.-.-" evidence="3"/>
<proteinExistence type="predicted"/>
<keyword evidence="4" id="KW-1185">Reference proteome</keyword>
<feature type="domain" description="Glycosyl transferase family 1" evidence="2">
    <location>
        <begin position="175"/>
        <end position="271"/>
    </location>
</feature>
<organism evidence="3 4">
    <name type="scientific">Catenovulum adriaticum</name>
    <dbReference type="NCBI Taxonomy" id="2984846"/>
    <lineage>
        <taxon>Bacteria</taxon>
        <taxon>Pseudomonadati</taxon>
        <taxon>Pseudomonadota</taxon>
        <taxon>Gammaproteobacteria</taxon>
        <taxon>Alteromonadales</taxon>
        <taxon>Alteromonadaceae</taxon>
        <taxon>Catenovulum</taxon>
    </lineage>
</organism>
<reference evidence="3" key="1">
    <citation type="submission" date="2022-10" db="EMBL/GenBank/DDBJ databases">
        <title>Catenovulum adriacola sp. nov. isolated in the Harbour of Susak.</title>
        <authorList>
            <person name="Schoch T."/>
            <person name="Reich S.J."/>
            <person name="Stoeferle S."/>
            <person name="Flaiz M."/>
            <person name="Kazda M."/>
            <person name="Riedel C.U."/>
            <person name="Duerre P."/>
        </authorList>
    </citation>
    <scope>NUCLEOTIDE SEQUENCE</scope>
    <source>
        <strain evidence="3">TS8</strain>
    </source>
</reference>
<evidence type="ECO:0000313" key="3">
    <source>
        <dbReference type="EMBL" id="WAJ70694.1"/>
    </source>
</evidence>
<name>A0ABY7AMC6_9ALTE</name>
<evidence type="ECO:0000313" key="4">
    <source>
        <dbReference type="Proteomes" id="UP001163726"/>
    </source>
</evidence>
<dbReference type="RefSeq" id="WP_268075043.1">
    <property type="nucleotide sequence ID" value="NZ_CP109965.1"/>
</dbReference>
<accession>A0ABY7AMC6</accession>
<protein>
    <submittedName>
        <fullName evidence="3">Glycosyltransferase</fullName>
        <ecNumber evidence="3">2.4.-.-</ecNumber>
    </submittedName>
</protein>
<dbReference type="Gene3D" id="3.40.50.2000">
    <property type="entry name" value="Glycogen Phosphorylase B"/>
    <property type="match status" value="2"/>
</dbReference>
<sequence length="358" mass="40792">MNTQKTVIFTPDYSTDNPYQNLLANSIEQNGYKVNYANYPKGLFLLNKLVNSNNNPDVIHLHWITEIIRRLAWSRNGLIFRIKCFLLMLDCLICRARGTKIIWTIHNKTAHEGHDQNREIYIRRLLTKYVSQVIIHSEQAKELLIDFYQSDALKNAQVIPHGNYDNCYASANKTEAFKQKFQLTPQTNVFLFFGAVRPYKGVENLIENFKQHQAEDAKLLIFGKPSSDEYKQVLLDLIDNHKNIITEFSFIKDEDVADILNIADYIVLPFAKTLTSGSTILAMTHGKALILPDSASIFGCVPDEGVIYFDDNSGLLPALQSATKAESQSRGLVNLEAAKQLCWDKIGKKTSCIYKYNQ</sequence>
<gene>
    <name evidence="3" type="ORF">OLW01_02445</name>
</gene>
<dbReference type="GO" id="GO:0016757">
    <property type="term" value="F:glycosyltransferase activity"/>
    <property type="evidence" value="ECO:0007669"/>
    <property type="project" value="UniProtKB-KW"/>
</dbReference>
<dbReference type="PANTHER" id="PTHR46401:SF2">
    <property type="entry name" value="GLYCOSYLTRANSFERASE WBBK-RELATED"/>
    <property type="match status" value="1"/>
</dbReference>
<evidence type="ECO:0000256" key="1">
    <source>
        <dbReference type="ARBA" id="ARBA00022679"/>
    </source>
</evidence>
<dbReference type="EMBL" id="CP109965">
    <property type="protein sequence ID" value="WAJ70694.1"/>
    <property type="molecule type" value="Genomic_DNA"/>
</dbReference>
<dbReference type="PANTHER" id="PTHR46401">
    <property type="entry name" value="GLYCOSYLTRANSFERASE WBBK-RELATED"/>
    <property type="match status" value="1"/>
</dbReference>
<evidence type="ECO:0000259" key="2">
    <source>
        <dbReference type="Pfam" id="PF00534"/>
    </source>
</evidence>
<dbReference type="InterPro" id="IPR001296">
    <property type="entry name" value="Glyco_trans_1"/>
</dbReference>
<keyword evidence="1 3" id="KW-0808">Transferase</keyword>
<dbReference type="Pfam" id="PF00534">
    <property type="entry name" value="Glycos_transf_1"/>
    <property type="match status" value="1"/>
</dbReference>